<dbReference type="EMBL" id="ML732191">
    <property type="protein sequence ID" value="KAB8075633.1"/>
    <property type="molecule type" value="Genomic_DNA"/>
</dbReference>
<dbReference type="GO" id="GO:0016787">
    <property type="term" value="F:hydrolase activity"/>
    <property type="evidence" value="ECO:0007669"/>
    <property type="project" value="UniProtKB-KW"/>
</dbReference>
<dbReference type="InterPro" id="IPR050593">
    <property type="entry name" value="LovG"/>
</dbReference>
<dbReference type="OrthoDB" id="2094269at2759"/>
<sequence length="211" mass="23006">MRFLCLHGSGTSGEIFEIQAGGITQALEAKGHQFVYVNGRLDSEPEPEIKGILDPPFYSHYPRNTAPGEDLARALEYTMQIIEKQGPFDGIMGFSQGAALACSLLVNHAATHDVPLFKAAVFICGAPPYESSGKEIIRSTPGVFPVNIPTANIVGKQDGLYYASMLLYGLCEPSKAEFYDHGSRHLIPFDLKNTEAMVAAIEKTIERAKKE</sequence>
<keyword evidence="4" id="KW-1185">Reference proteome</keyword>
<keyword evidence="1 3" id="KW-0378">Hydrolase</keyword>
<gene>
    <name evidence="3" type="ORF">BDV29DRAFT_104021</name>
</gene>
<accession>A0A5N5X4G2</accession>
<evidence type="ECO:0000313" key="4">
    <source>
        <dbReference type="Proteomes" id="UP000326565"/>
    </source>
</evidence>
<dbReference type="PANTHER" id="PTHR48070:SF7">
    <property type="entry name" value="SERINE HYDROLASE FSH DOMAIN-CONTAINING PROTEIN-RELATED"/>
    <property type="match status" value="1"/>
</dbReference>
<dbReference type="AlphaFoldDB" id="A0A5N5X4G2"/>
<name>A0A5N5X4G2_9EURO</name>
<proteinExistence type="predicted"/>
<dbReference type="Pfam" id="PF03959">
    <property type="entry name" value="FSH1"/>
    <property type="match status" value="1"/>
</dbReference>
<dbReference type="PANTHER" id="PTHR48070">
    <property type="entry name" value="ESTERASE OVCA2"/>
    <property type="match status" value="1"/>
</dbReference>
<dbReference type="GO" id="GO:0005634">
    <property type="term" value="C:nucleus"/>
    <property type="evidence" value="ECO:0007669"/>
    <property type="project" value="TreeGrafter"/>
</dbReference>
<protein>
    <submittedName>
        <fullName evidence="3">Serine hydrolase FSH</fullName>
    </submittedName>
</protein>
<feature type="domain" description="Serine hydrolase" evidence="2">
    <location>
        <begin position="2"/>
        <end position="196"/>
    </location>
</feature>
<dbReference type="InterPro" id="IPR005645">
    <property type="entry name" value="FSH-like_dom"/>
</dbReference>
<evidence type="ECO:0000256" key="1">
    <source>
        <dbReference type="ARBA" id="ARBA00022801"/>
    </source>
</evidence>
<dbReference type="Gene3D" id="3.40.50.1820">
    <property type="entry name" value="alpha/beta hydrolase"/>
    <property type="match status" value="1"/>
</dbReference>
<evidence type="ECO:0000259" key="2">
    <source>
        <dbReference type="Pfam" id="PF03959"/>
    </source>
</evidence>
<dbReference type="InterPro" id="IPR029058">
    <property type="entry name" value="AB_hydrolase_fold"/>
</dbReference>
<evidence type="ECO:0000313" key="3">
    <source>
        <dbReference type="EMBL" id="KAB8075633.1"/>
    </source>
</evidence>
<organism evidence="3 4">
    <name type="scientific">Aspergillus leporis</name>
    <dbReference type="NCBI Taxonomy" id="41062"/>
    <lineage>
        <taxon>Eukaryota</taxon>
        <taxon>Fungi</taxon>
        <taxon>Dikarya</taxon>
        <taxon>Ascomycota</taxon>
        <taxon>Pezizomycotina</taxon>
        <taxon>Eurotiomycetes</taxon>
        <taxon>Eurotiomycetidae</taxon>
        <taxon>Eurotiales</taxon>
        <taxon>Aspergillaceae</taxon>
        <taxon>Aspergillus</taxon>
        <taxon>Aspergillus subgen. Circumdati</taxon>
    </lineage>
</organism>
<dbReference type="Proteomes" id="UP000326565">
    <property type="component" value="Unassembled WGS sequence"/>
</dbReference>
<reference evidence="3 4" key="1">
    <citation type="submission" date="2019-04" db="EMBL/GenBank/DDBJ databases">
        <title>Friends and foes A comparative genomics study of 23 Aspergillus species from section Flavi.</title>
        <authorList>
            <consortium name="DOE Joint Genome Institute"/>
            <person name="Kjaerbolling I."/>
            <person name="Vesth T."/>
            <person name="Frisvad J.C."/>
            <person name="Nybo J.L."/>
            <person name="Theobald S."/>
            <person name="Kildgaard S."/>
            <person name="Isbrandt T."/>
            <person name="Kuo A."/>
            <person name="Sato A."/>
            <person name="Lyhne E.K."/>
            <person name="Kogle M.E."/>
            <person name="Wiebenga A."/>
            <person name="Kun R.S."/>
            <person name="Lubbers R.J."/>
            <person name="Makela M.R."/>
            <person name="Barry K."/>
            <person name="Chovatia M."/>
            <person name="Clum A."/>
            <person name="Daum C."/>
            <person name="Haridas S."/>
            <person name="He G."/>
            <person name="LaButti K."/>
            <person name="Lipzen A."/>
            <person name="Mondo S."/>
            <person name="Riley R."/>
            <person name="Salamov A."/>
            <person name="Simmons B.A."/>
            <person name="Magnuson J.K."/>
            <person name="Henrissat B."/>
            <person name="Mortensen U.H."/>
            <person name="Larsen T.O."/>
            <person name="Devries R.P."/>
            <person name="Grigoriev I.V."/>
            <person name="Machida M."/>
            <person name="Baker S.E."/>
            <person name="Andersen M.R."/>
        </authorList>
    </citation>
    <scope>NUCLEOTIDE SEQUENCE [LARGE SCALE GENOMIC DNA]</scope>
    <source>
        <strain evidence="3 4">CBS 151.66</strain>
    </source>
</reference>
<dbReference type="SUPFAM" id="SSF53474">
    <property type="entry name" value="alpha/beta-Hydrolases"/>
    <property type="match status" value="1"/>
</dbReference>
<dbReference type="GO" id="GO:0019748">
    <property type="term" value="P:secondary metabolic process"/>
    <property type="evidence" value="ECO:0007669"/>
    <property type="project" value="TreeGrafter"/>
</dbReference>
<dbReference type="GO" id="GO:0005737">
    <property type="term" value="C:cytoplasm"/>
    <property type="evidence" value="ECO:0007669"/>
    <property type="project" value="TreeGrafter"/>
</dbReference>